<dbReference type="SUPFAM" id="SSF53335">
    <property type="entry name" value="S-adenosyl-L-methionine-dependent methyltransferases"/>
    <property type="match status" value="1"/>
</dbReference>
<organism evidence="1 2">
    <name type="scientific">Anthostomella pinea</name>
    <dbReference type="NCBI Taxonomy" id="933095"/>
    <lineage>
        <taxon>Eukaryota</taxon>
        <taxon>Fungi</taxon>
        <taxon>Dikarya</taxon>
        <taxon>Ascomycota</taxon>
        <taxon>Pezizomycotina</taxon>
        <taxon>Sordariomycetes</taxon>
        <taxon>Xylariomycetidae</taxon>
        <taxon>Xylariales</taxon>
        <taxon>Xylariaceae</taxon>
        <taxon>Anthostomella</taxon>
    </lineage>
</organism>
<accession>A0AAI8YGL6</accession>
<dbReference type="AlphaFoldDB" id="A0AAI8YGL6"/>
<dbReference type="InterPro" id="IPR029063">
    <property type="entry name" value="SAM-dependent_MTases_sf"/>
</dbReference>
<dbReference type="EMBL" id="CAUWAG010000006">
    <property type="protein sequence ID" value="CAJ2504110.1"/>
    <property type="molecule type" value="Genomic_DNA"/>
</dbReference>
<name>A0AAI8YGL6_9PEZI</name>
<gene>
    <name evidence="1" type="ORF">KHLLAP_LOCUS4578</name>
</gene>
<protein>
    <submittedName>
        <fullName evidence="1">Uu.00g115040.m01.CDS01</fullName>
    </submittedName>
</protein>
<proteinExistence type="predicted"/>
<dbReference type="Gene3D" id="3.40.50.150">
    <property type="entry name" value="Vaccinia Virus protein VP39"/>
    <property type="match status" value="1"/>
</dbReference>
<reference evidence="1" key="1">
    <citation type="submission" date="2023-10" db="EMBL/GenBank/DDBJ databases">
        <authorList>
            <person name="Hackl T."/>
        </authorList>
    </citation>
    <scope>NUCLEOTIDE SEQUENCE</scope>
</reference>
<evidence type="ECO:0000313" key="1">
    <source>
        <dbReference type="EMBL" id="CAJ2504110.1"/>
    </source>
</evidence>
<comment type="caution">
    <text evidence="1">The sequence shown here is derived from an EMBL/GenBank/DDBJ whole genome shotgun (WGS) entry which is preliminary data.</text>
</comment>
<evidence type="ECO:0000313" key="2">
    <source>
        <dbReference type="Proteomes" id="UP001295740"/>
    </source>
</evidence>
<keyword evidence="2" id="KW-1185">Reference proteome</keyword>
<dbReference type="PANTHER" id="PTHR43712">
    <property type="entry name" value="PUTATIVE (AFU_ORTHOLOGUE AFUA_4G14580)-RELATED"/>
    <property type="match status" value="1"/>
</dbReference>
<dbReference type="PANTHER" id="PTHR43712:SF1">
    <property type="entry name" value="HYPOTHETICAL O-METHYLTRANSFERASE (EUROFUNG)-RELATED"/>
    <property type="match status" value="1"/>
</dbReference>
<sequence>MESNPITKAMATEEIAAGHRMVGEMLVGAAHKGPKYLQEAGFRCPTDPHDGFMQYAYQTKLNTFQFFASIPSALRDFNLFMGNTMGAREYWVDWFPVQERLLEGATITKESALLVYVGAGRGHDLIAFHARYPRQEGRLVLLDLAPVIDSLQDVDPAIECARSYFYHHILHYWSDSICLEMLEQVKAAMTPSYSK</sequence>
<dbReference type="Proteomes" id="UP001295740">
    <property type="component" value="Unassembled WGS sequence"/>
</dbReference>